<name>A0AAW9S3R6_9BACT</name>
<keyword evidence="3" id="KW-1185">Reference proteome</keyword>
<dbReference type="Gene3D" id="3.90.930.1">
    <property type="match status" value="2"/>
</dbReference>
<evidence type="ECO:0008006" key="4">
    <source>
        <dbReference type="Google" id="ProtNLM"/>
    </source>
</evidence>
<dbReference type="Pfam" id="PF07661">
    <property type="entry name" value="MORN_2"/>
    <property type="match status" value="4"/>
</dbReference>
<dbReference type="InterPro" id="IPR011652">
    <property type="entry name" value="MORN_2"/>
</dbReference>
<dbReference type="SUPFAM" id="SSF82185">
    <property type="entry name" value="Histone H3 K4-specific methyltransferase SET7/9 N-terminal domain"/>
    <property type="match status" value="2"/>
</dbReference>
<dbReference type="Proteomes" id="UP001403385">
    <property type="component" value="Unassembled WGS sequence"/>
</dbReference>
<evidence type="ECO:0000256" key="1">
    <source>
        <dbReference type="SAM" id="SignalP"/>
    </source>
</evidence>
<gene>
    <name evidence="2" type="ORF">AAG747_18135</name>
</gene>
<dbReference type="EMBL" id="JBDKWZ010000010">
    <property type="protein sequence ID" value="MEN7549850.1"/>
    <property type="molecule type" value="Genomic_DNA"/>
</dbReference>
<comment type="caution">
    <text evidence="2">The sequence shown here is derived from an EMBL/GenBank/DDBJ whole genome shotgun (WGS) entry which is preliminary data.</text>
</comment>
<feature type="chain" id="PRO_5043824532" description="Toxin-antitoxin system YwqK family antitoxin" evidence="1">
    <location>
        <begin position="20"/>
        <end position="213"/>
    </location>
</feature>
<evidence type="ECO:0000313" key="3">
    <source>
        <dbReference type="Proteomes" id="UP001403385"/>
    </source>
</evidence>
<protein>
    <recommendedName>
        <fullName evidence="4">Toxin-antitoxin system YwqK family antitoxin</fullName>
    </recommendedName>
</protein>
<dbReference type="AlphaFoldDB" id="A0AAW9S3R6"/>
<accession>A0AAW9S3R6</accession>
<reference evidence="2 3" key="1">
    <citation type="submission" date="2024-04" db="EMBL/GenBank/DDBJ databases">
        <title>Novel genus in family Flammeovirgaceae.</title>
        <authorList>
            <person name="Nguyen T.H."/>
            <person name="Vuong T.Q."/>
            <person name="Le H."/>
            <person name="Kim S.-G."/>
        </authorList>
    </citation>
    <scope>NUCLEOTIDE SEQUENCE [LARGE SCALE GENOMIC DNA]</scope>
    <source>
        <strain evidence="2 3">JCM 23209</strain>
    </source>
</reference>
<proteinExistence type="predicted"/>
<sequence length="213" mass="25196">MKKFLLILINLLAFTSVHAQLNDLQRDFVKWDKGDGSFKTYYDNGNVQDEFTIRFGKLDGLYKNYYETGELRNTAEMKDGMYHGKRKIFDKEGKPVRVYTFSRDSLIAEEILYYHNNGNKAAQYKWSLYQDGLENLEGDYKQRVRNVWFSETDMVPYAMAYGYHKLYHTNGQLKMEGKMFDNQKVGVWKKYDRNGELVKTDVMESADEIKNKQ</sequence>
<evidence type="ECO:0000313" key="2">
    <source>
        <dbReference type="EMBL" id="MEN7549850.1"/>
    </source>
</evidence>
<keyword evidence="1" id="KW-0732">Signal</keyword>
<dbReference type="RefSeq" id="WP_346822628.1">
    <property type="nucleotide sequence ID" value="NZ_JBDKWZ010000010.1"/>
</dbReference>
<feature type="signal peptide" evidence="1">
    <location>
        <begin position="1"/>
        <end position="19"/>
    </location>
</feature>
<organism evidence="2 3">
    <name type="scientific">Rapidithrix thailandica</name>
    <dbReference type="NCBI Taxonomy" id="413964"/>
    <lineage>
        <taxon>Bacteria</taxon>
        <taxon>Pseudomonadati</taxon>
        <taxon>Bacteroidota</taxon>
        <taxon>Cytophagia</taxon>
        <taxon>Cytophagales</taxon>
        <taxon>Flammeovirgaceae</taxon>
        <taxon>Rapidithrix</taxon>
    </lineage>
</organism>